<evidence type="ECO:0000313" key="2">
    <source>
        <dbReference type="EMBL" id="GGJ02902.1"/>
    </source>
</evidence>
<dbReference type="InterPro" id="IPR017734">
    <property type="entry name" value="T6SS_SciN"/>
</dbReference>
<keyword evidence="2" id="KW-0449">Lipoprotein</keyword>
<dbReference type="PROSITE" id="PS51257">
    <property type="entry name" value="PROKAR_LIPOPROTEIN"/>
    <property type="match status" value="1"/>
</dbReference>
<gene>
    <name evidence="2" type="ORF">GCM10009083_19700</name>
</gene>
<dbReference type="Proteomes" id="UP000633263">
    <property type="component" value="Unassembled WGS sequence"/>
</dbReference>
<keyword evidence="1" id="KW-0732">Signal</keyword>
<organism evidence="2 3">
    <name type="scientific">Halopseudomonas pertucinogena</name>
    <dbReference type="NCBI Taxonomy" id="86175"/>
    <lineage>
        <taxon>Bacteria</taxon>
        <taxon>Pseudomonadati</taxon>
        <taxon>Pseudomonadota</taxon>
        <taxon>Gammaproteobacteria</taxon>
        <taxon>Pseudomonadales</taxon>
        <taxon>Pseudomonadaceae</taxon>
        <taxon>Halopseudomonas</taxon>
    </lineage>
</organism>
<proteinExistence type="predicted"/>
<evidence type="ECO:0000256" key="1">
    <source>
        <dbReference type="SAM" id="SignalP"/>
    </source>
</evidence>
<feature type="signal peptide" evidence="1">
    <location>
        <begin position="1"/>
        <end position="19"/>
    </location>
</feature>
<dbReference type="InterPro" id="IPR038706">
    <property type="entry name" value="Type_VI_SciN-like_sf"/>
</dbReference>
<feature type="chain" id="PRO_5047006836" evidence="1">
    <location>
        <begin position="20"/>
        <end position="157"/>
    </location>
</feature>
<dbReference type="PANTHER" id="PTHR37625">
    <property type="entry name" value="OUTER MEMBRANE LIPOPROTEIN-RELATED"/>
    <property type="match status" value="1"/>
</dbReference>
<name>A0ABQ2CRX2_9GAMM</name>
<protein>
    <submittedName>
        <fullName evidence="2">Type VI secretion lipoprotein</fullName>
    </submittedName>
</protein>
<dbReference type="Pfam" id="PF12790">
    <property type="entry name" value="T6SS-SciN"/>
    <property type="match status" value="1"/>
</dbReference>
<accession>A0ABQ2CRX2</accession>
<dbReference type="Gene3D" id="2.60.40.4150">
    <property type="entry name" value="Type VI secretion system, lipoprotein SciN"/>
    <property type="match status" value="1"/>
</dbReference>
<sequence>MLRLAFVLLLSCLSLTACSLKPTSPTTRIDLHLTGSERLNPDLHGRPSPIVLRLYELKNPVTFEHAEFFSLYQQPQETLALDLVAHEELELRPGEKLELNLRTTPAGGYLGVLAAYRNLAEAEWQLAIPLQIGELNRIHLRLDELSINRDDSAQARN</sequence>
<dbReference type="NCBIfam" id="TIGR03352">
    <property type="entry name" value="VI_chp_3"/>
    <property type="match status" value="1"/>
</dbReference>
<keyword evidence="3" id="KW-1185">Reference proteome</keyword>
<dbReference type="PANTHER" id="PTHR37625:SF4">
    <property type="entry name" value="OUTER MEMBRANE LIPOPROTEIN"/>
    <property type="match status" value="1"/>
</dbReference>
<evidence type="ECO:0000313" key="3">
    <source>
        <dbReference type="Proteomes" id="UP000633263"/>
    </source>
</evidence>
<dbReference type="EMBL" id="BMNN01000004">
    <property type="protein sequence ID" value="GGJ02902.1"/>
    <property type="molecule type" value="Genomic_DNA"/>
</dbReference>
<comment type="caution">
    <text evidence="2">The sequence shown here is derived from an EMBL/GenBank/DDBJ whole genome shotgun (WGS) entry which is preliminary data.</text>
</comment>
<reference evidence="3" key="1">
    <citation type="journal article" date="2019" name="Int. J. Syst. Evol. Microbiol.">
        <title>The Global Catalogue of Microorganisms (GCM) 10K type strain sequencing project: providing services to taxonomists for standard genome sequencing and annotation.</title>
        <authorList>
            <consortium name="The Broad Institute Genomics Platform"/>
            <consortium name="The Broad Institute Genome Sequencing Center for Infectious Disease"/>
            <person name="Wu L."/>
            <person name="Ma J."/>
        </authorList>
    </citation>
    <scope>NUCLEOTIDE SEQUENCE [LARGE SCALE GENOMIC DNA]</scope>
    <source>
        <strain evidence="3">JCM 11590</strain>
    </source>
</reference>